<keyword evidence="2" id="KW-0378">Hydrolase</keyword>
<name>A0A2J0LEX4_9BACT</name>
<dbReference type="Pfam" id="PF01966">
    <property type="entry name" value="HD"/>
    <property type="match status" value="1"/>
</dbReference>
<dbReference type="Gene3D" id="1.10.3210.10">
    <property type="entry name" value="Hypothetical protein af1432"/>
    <property type="match status" value="1"/>
</dbReference>
<dbReference type="EMBL" id="PFGP01000082">
    <property type="protein sequence ID" value="PIW66402.1"/>
    <property type="molecule type" value="Genomic_DNA"/>
</dbReference>
<protein>
    <submittedName>
        <fullName evidence="2">Phosphohydrolase</fullName>
    </submittedName>
</protein>
<gene>
    <name evidence="2" type="ORF">COW11_03500</name>
</gene>
<dbReference type="InterPro" id="IPR003607">
    <property type="entry name" value="HD/PDEase_dom"/>
</dbReference>
<dbReference type="SUPFAM" id="SSF109604">
    <property type="entry name" value="HD-domain/PDEase-like"/>
    <property type="match status" value="1"/>
</dbReference>
<dbReference type="CDD" id="cd00077">
    <property type="entry name" value="HDc"/>
    <property type="match status" value="1"/>
</dbReference>
<reference evidence="2 3" key="1">
    <citation type="submission" date="2017-09" db="EMBL/GenBank/DDBJ databases">
        <title>Depth-based differentiation of microbial function through sediment-hosted aquifers and enrichment of novel symbionts in the deep terrestrial subsurface.</title>
        <authorList>
            <person name="Probst A.J."/>
            <person name="Ladd B."/>
            <person name="Jarett J.K."/>
            <person name="Geller-Mcgrath D.E."/>
            <person name="Sieber C.M."/>
            <person name="Emerson J.B."/>
            <person name="Anantharaman K."/>
            <person name="Thomas B.C."/>
            <person name="Malmstrom R."/>
            <person name="Stieglmeier M."/>
            <person name="Klingl A."/>
            <person name="Woyke T."/>
            <person name="Ryan C.M."/>
            <person name="Banfield J.F."/>
        </authorList>
    </citation>
    <scope>NUCLEOTIDE SEQUENCE [LARGE SCALE GENOMIC DNA]</scope>
    <source>
        <strain evidence="2">CG12_big_fil_rev_8_21_14_0_65_43_15</strain>
    </source>
</reference>
<comment type="caution">
    <text evidence="2">The sequence shown here is derived from an EMBL/GenBank/DDBJ whole genome shotgun (WGS) entry which is preliminary data.</text>
</comment>
<dbReference type="InterPro" id="IPR006674">
    <property type="entry name" value="HD_domain"/>
</dbReference>
<feature type="domain" description="HD" evidence="1">
    <location>
        <begin position="67"/>
        <end position="172"/>
    </location>
</feature>
<dbReference type="Proteomes" id="UP000231267">
    <property type="component" value="Unassembled WGS sequence"/>
</dbReference>
<accession>A0A2J0LEX4</accession>
<sequence>MCICFIKNLWRIRWSHFLKNIKIIQIFFNFLPRITRKICKNKGLSIVDTKEVLLRKLESYFGSDTKRISHAKKVLAFAEELLESEKAGRNIVVAAAILHDVGIKAAEEKYGSSAGRYQEELGPDIARAILLKTGIKKSDIEEICVIIAHHHSPGEINTQNFKVLYDADWLVNLKDEVAASDKIKLKNIIDKVFLTKSGRLKAEKLYL</sequence>
<dbReference type="AlphaFoldDB" id="A0A2J0LEX4"/>
<proteinExistence type="predicted"/>
<evidence type="ECO:0000259" key="1">
    <source>
        <dbReference type="Pfam" id="PF01966"/>
    </source>
</evidence>
<evidence type="ECO:0000313" key="2">
    <source>
        <dbReference type="EMBL" id="PIW66402.1"/>
    </source>
</evidence>
<dbReference type="GO" id="GO:0016787">
    <property type="term" value="F:hydrolase activity"/>
    <property type="evidence" value="ECO:0007669"/>
    <property type="project" value="UniProtKB-KW"/>
</dbReference>
<evidence type="ECO:0000313" key="3">
    <source>
        <dbReference type="Proteomes" id="UP000231267"/>
    </source>
</evidence>
<organism evidence="2 3">
    <name type="scientific">Candidatus Taenaricola geysiri</name>
    <dbReference type="NCBI Taxonomy" id="1974752"/>
    <lineage>
        <taxon>Bacteria</taxon>
        <taxon>Pseudomonadati</taxon>
        <taxon>Candidatus Omnitrophota</taxon>
        <taxon>Candidatus Taenaricola</taxon>
    </lineage>
</organism>